<sequence>MEYVNPDAEVGNVSGVLGPARYLSHLPSISGDLPPGAWAFATDTDHYDFRSRRCVKDLTLRAIRGADGEEMEVEFQHNCWKHDQDLLIRYTGVSDFIVDPVDEGRGTNLGTVILDEILPHRDGCSHEIACWDGTLTLVCRDLQATWSETICSSKGRPRRRAATE</sequence>
<name>A0ABT6HNS9_9ACTN</name>
<dbReference type="RefSeq" id="WP_279928343.1">
    <property type="nucleotide sequence ID" value="NZ_JARWBG010000014.1"/>
</dbReference>
<organism evidence="1 2">
    <name type="scientific">Streptomyces chengmaiensis</name>
    <dbReference type="NCBI Taxonomy" id="3040919"/>
    <lineage>
        <taxon>Bacteria</taxon>
        <taxon>Bacillati</taxon>
        <taxon>Actinomycetota</taxon>
        <taxon>Actinomycetes</taxon>
        <taxon>Kitasatosporales</taxon>
        <taxon>Streptomycetaceae</taxon>
        <taxon>Streptomyces</taxon>
    </lineage>
</organism>
<accession>A0ABT6HNS9</accession>
<comment type="caution">
    <text evidence="1">The sequence shown here is derived from an EMBL/GenBank/DDBJ whole genome shotgun (WGS) entry which is preliminary data.</text>
</comment>
<dbReference type="Proteomes" id="UP001223144">
    <property type="component" value="Unassembled WGS sequence"/>
</dbReference>
<keyword evidence="2" id="KW-1185">Reference proteome</keyword>
<gene>
    <name evidence="1" type="ORF">QCN29_14495</name>
</gene>
<dbReference type="EMBL" id="JARWBG010000014">
    <property type="protein sequence ID" value="MDH2389980.1"/>
    <property type="molecule type" value="Genomic_DNA"/>
</dbReference>
<protein>
    <submittedName>
        <fullName evidence="1">Uncharacterized protein</fullName>
    </submittedName>
</protein>
<reference evidence="1 2" key="1">
    <citation type="submission" date="2023-04" db="EMBL/GenBank/DDBJ databases">
        <title>Streptomyces chengmaiensis sp. nov. isolated from the stem of mangrove plant in Hainan.</title>
        <authorList>
            <person name="Huang X."/>
            <person name="Zhou S."/>
            <person name="Chu X."/>
            <person name="Xie Y."/>
            <person name="Lin Y."/>
        </authorList>
    </citation>
    <scope>NUCLEOTIDE SEQUENCE [LARGE SCALE GENOMIC DNA]</scope>
    <source>
        <strain evidence="1 2">HNM0663</strain>
    </source>
</reference>
<evidence type="ECO:0000313" key="2">
    <source>
        <dbReference type="Proteomes" id="UP001223144"/>
    </source>
</evidence>
<proteinExistence type="predicted"/>
<evidence type="ECO:0000313" key="1">
    <source>
        <dbReference type="EMBL" id="MDH2389980.1"/>
    </source>
</evidence>